<name>A0A1C7IEV6_9FIRM</name>
<evidence type="ECO:0000313" key="1">
    <source>
        <dbReference type="EMBL" id="ANU76712.1"/>
    </source>
</evidence>
<gene>
    <name evidence="1" type="ORF">A4V09_13635</name>
</gene>
<accession>A0A1C7IEV6</accession>
<sequence>MKGFKETDSGERLSGGTRLCEVGQLLFWCFGWEGRDEGRCREGRRGVYLWPLDVPEPVS</sequence>
<reference evidence="1" key="1">
    <citation type="submission" date="2017-04" db="EMBL/GenBank/DDBJ databases">
        <title>Complete Genome Sequences of Twelve Strains of a Stable Defined Moderately Diverse Mouse Microbiota 2 (sDMDMm2).</title>
        <authorList>
            <person name="Uchimura Y."/>
            <person name="Wyss M."/>
            <person name="Brugiroux S."/>
            <person name="Limenitakis J.P."/>
            <person name="Stecher B."/>
            <person name="McCoy K.D."/>
            <person name="Macpherson A.J."/>
        </authorList>
    </citation>
    <scope>NUCLEOTIDE SEQUENCE</scope>
    <source>
        <strain evidence="1">YL58</strain>
    </source>
</reference>
<keyword evidence="2" id="KW-1185">Reference proteome</keyword>
<dbReference type="EMBL" id="CP015405">
    <property type="protein sequence ID" value="ANU76712.1"/>
    <property type="molecule type" value="Genomic_DNA"/>
</dbReference>
<dbReference type="Proteomes" id="UP000092574">
    <property type="component" value="Chromosome"/>
</dbReference>
<evidence type="ECO:0000313" key="2">
    <source>
        <dbReference type="Proteomes" id="UP000092574"/>
    </source>
</evidence>
<organism evidence="1 2">
    <name type="scientific">Blautia pseudococcoides</name>
    <dbReference type="NCBI Taxonomy" id="1796616"/>
    <lineage>
        <taxon>Bacteria</taxon>
        <taxon>Bacillati</taxon>
        <taxon>Bacillota</taxon>
        <taxon>Clostridia</taxon>
        <taxon>Lachnospirales</taxon>
        <taxon>Lachnospiraceae</taxon>
        <taxon>Blautia</taxon>
    </lineage>
</organism>
<proteinExistence type="predicted"/>
<dbReference type="KEGG" id="byl:A4V09_13635"/>
<dbReference type="AlphaFoldDB" id="A0A1C7IEV6"/>
<protein>
    <submittedName>
        <fullName evidence="1">Uncharacterized protein</fullName>
    </submittedName>
</protein>